<evidence type="ECO:0000256" key="7">
    <source>
        <dbReference type="PIRSR" id="PIRSR614007-1"/>
    </source>
</evidence>
<organism evidence="10 12">
    <name type="scientific">Aerococcus viridans</name>
    <dbReference type="NCBI Taxonomy" id="1377"/>
    <lineage>
        <taxon>Bacteria</taxon>
        <taxon>Bacillati</taxon>
        <taxon>Bacillota</taxon>
        <taxon>Bacilli</taxon>
        <taxon>Lactobacillales</taxon>
        <taxon>Aerococcaceae</taxon>
        <taxon>Aerococcus</taxon>
    </lineage>
</organism>
<dbReference type="PANTHER" id="PTHR43639">
    <property type="entry name" value="OXIDOREDUCTASE, SHORT-CHAIN DEHYDROGENASE/REDUCTASE FAMILY (AFU_ORTHOLOGUE AFUA_5G02870)"/>
    <property type="match status" value="1"/>
</dbReference>
<dbReference type="RefSeq" id="WP_003141791.1">
    <property type="nucleotide sequence ID" value="NZ_CP014164.1"/>
</dbReference>
<evidence type="ECO:0000256" key="5">
    <source>
        <dbReference type="ARBA" id="ARBA00023027"/>
    </source>
</evidence>
<dbReference type="GO" id="GO:0045150">
    <property type="term" value="P:acetoin catabolic process"/>
    <property type="evidence" value="ECO:0007669"/>
    <property type="project" value="InterPro"/>
</dbReference>
<dbReference type="PRINTS" id="PR00080">
    <property type="entry name" value="SDRFAMILY"/>
</dbReference>
<dbReference type="PROSITE" id="PS00061">
    <property type="entry name" value="ADH_SHORT"/>
    <property type="match status" value="1"/>
</dbReference>
<dbReference type="InterPro" id="IPR020904">
    <property type="entry name" value="Sc_DH/Rdtase_CS"/>
</dbReference>
<dbReference type="EMBL" id="NBTM02000001">
    <property type="protein sequence ID" value="PNL92021.1"/>
    <property type="molecule type" value="Genomic_DNA"/>
</dbReference>
<comment type="function">
    <text evidence="1">Catalyzes the irreversible reduction of 2,3-butanediol to (S)-acetoin in the presence of NADH.</text>
</comment>
<evidence type="ECO:0000256" key="8">
    <source>
        <dbReference type="PIRSR" id="PIRSR614007-2"/>
    </source>
</evidence>
<dbReference type="Pfam" id="PF13561">
    <property type="entry name" value="adh_short_C2"/>
    <property type="match status" value="1"/>
</dbReference>
<accession>A0A2J9PPP5</accession>
<reference evidence="12" key="4">
    <citation type="submission" date="2017-12" db="EMBL/GenBank/DDBJ databases">
        <title>FDA dAtabase for Regulatory Grade micrObial Sequences (FDA-ARGOS): Supporting development and validation of Infectious Disease Dx tests.</title>
        <authorList>
            <person name="Hoffmann M."/>
            <person name="Allard M."/>
            <person name="Evans P."/>
            <person name="Brown E."/>
            <person name="Tallon L."/>
            <person name="Sadzewicz L."/>
            <person name="Sengamalay N."/>
            <person name="Ott S."/>
            <person name="Godinez A."/>
            <person name="Nagaraj S."/>
            <person name="Vavikolanu K."/>
            <person name="Aluvathingal J."/>
            <person name="Nadendla S."/>
            <person name="Sichtig H."/>
        </authorList>
    </citation>
    <scope>NUCLEOTIDE SEQUENCE [LARGE SCALE GENOMIC DNA]</scope>
    <source>
        <strain evidence="12">FDAARGOS_249</strain>
    </source>
</reference>
<evidence type="ECO:0000256" key="6">
    <source>
        <dbReference type="ARBA" id="ARBA00047315"/>
    </source>
</evidence>
<dbReference type="GeneID" id="32030624"/>
<dbReference type="NCBIfam" id="TIGR02415">
    <property type="entry name" value="23BDH"/>
    <property type="match status" value="1"/>
</dbReference>
<dbReference type="SUPFAM" id="SSF51735">
    <property type="entry name" value="NAD(P)-binding Rossmann-fold domains"/>
    <property type="match status" value="1"/>
</dbReference>
<feature type="binding site" evidence="8">
    <location>
        <position position="33"/>
    </location>
    <ligand>
        <name>NAD(+)</name>
        <dbReference type="ChEBI" id="CHEBI:57540"/>
    </ligand>
</feature>
<dbReference type="PANTHER" id="PTHR43639:SF1">
    <property type="entry name" value="SHORT-CHAIN DEHYDROGENASE_REDUCTASE FAMILY PROTEIN"/>
    <property type="match status" value="1"/>
</dbReference>
<comment type="catalytic activity">
    <reaction evidence="6">
        <text>(S)-acetoin + NAD(+) = diacetyl + NADH + H(+)</text>
        <dbReference type="Rhea" id="RHEA:27286"/>
        <dbReference type="ChEBI" id="CHEBI:15378"/>
        <dbReference type="ChEBI" id="CHEBI:15687"/>
        <dbReference type="ChEBI" id="CHEBI:16583"/>
        <dbReference type="ChEBI" id="CHEBI:57540"/>
        <dbReference type="ChEBI" id="CHEBI:57945"/>
        <dbReference type="EC" id="1.1.1.304"/>
    </reaction>
</comment>
<dbReference type="InterPro" id="IPR036291">
    <property type="entry name" value="NAD(P)-bd_dom_sf"/>
</dbReference>
<protein>
    <recommendedName>
        <fullName evidence="3">diacetyl reductase [(S)-acetoin forming]</fullName>
        <ecNumber evidence="3">1.1.1.304</ecNumber>
    </recommendedName>
</protein>
<proteinExistence type="inferred from homology"/>
<feature type="binding site" evidence="8">
    <location>
        <begin position="12"/>
        <end position="14"/>
    </location>
    <ligand>
        <name>NAD(+)</name>
        <dbReference type="ChEBI" id="CHEBI:57540"/>
    </ligand>
</feature>
<reference evidence="11" key="2">
    <citation type="submission" date="2016-01" db="EMBL/GenBank/DDBJ databases">
        <title>Six Aerococcus type strain genome sequencing and assembly using PacBio and Illumina Hiseq.</title>
        <authorList>
            <person name="Carkaci D."/>
            <person name="Dargis R."/>
            <person name="Nielsen X.C."/>
            <person name="Skovgaard O."/>
            <person name="Fuursted K."/>
            <person name="Christensen J.J."/>
        </authorList>
    </citation>
    <scope>NUCLEOTIDE SEQUENCE [LARGE SCALE GENOMIC DNA]</scope>
    <source>
        <strain evidence="11">CCUG4311</strain>
    </source>
</reference>
<dbReference type="EMBL" id="CP014164">
    <property type="protein sequence ID" value="AMC01278.1"/>
    <property type="molecule type" value="Genomic_DNA"/>
</dbReference>
<evidence type="ECO:0000313" key="12">
    <source>
        <dbReference type="Proteomes" id="UP000192813"/>
    </source>
</evidence>
<evidence type="ECO:0000313" key="10">
    <source>
        <dbReference type="EMBL" id="PNL92021.1"/>
    </source>
</evidence>
<evidence type="ECO:0000256" key="4">
    <source>
        <dbReference type="ARBA" id="ARBA00023002"/>
    </source>
</evidence>
<comment type="similarity">
    <text evidence="2">Belongs to the short-chain dehydrogenases/reductases (SDR) family.</text>
</comment>
<keyword evidence="5 8" id="KW-0520">NAD</keyword>
<dbReference type="STRING" id="1377.AWM76_06795"/>
<dbReference type="PRINTS" id="PR00081">
    <property type="entry name" value="GDHRDH"/>
</dbReference>
<dbReference type="InterPro" id="IPR002347">
    <property type="entry name" value="SDR_fam"/>
</dbReference>
<dbReference type="Proteomes" id="UP000192813">
    <property type="component" value="Unassembled WGS sequence"/>
</dbReference>
<dbReference type="EC" id="1.1.1.304" evidence="3"/>
<feature type="binding site" evidence="8">
    <location>
        <position position="154"/>
    </location>
    <ligand>
        <name>NAD(+)</name>
        <dbReference type="ChEBI" id="CHEBI:57540"/>
    </ligand>
</feature>
<feature type="binding site" evidence="8">
    <location>
        <position position="150"/>
    </location>
    <ligand>
        <name>NAD(+)</name>
        <dbReference type="ChEBI" id="CHEBI:57540"/>
    </ligand>
</feature>
<dbReference type="AlphaFoldDB" id="A0A2J9PPP5"/>
<reference evidence="9 11" key="1">
    <citation type="journal article" date="2016" name="Genome Announc.">
        <title>Complete Genome Sequences of Aerococcus christensenii CCUG 28831T, Aerococcus sanguinicola CCUG 43001T, Aerococcus urinae CCUG 36881T, Aerococcus urinaeequi CCUG 28094T, Aerococcus urinaehominis CCUG 42038 BT, and Aerococcus viridans CCUG 4311T.</title>
        <authorList>
            <person name="Carkaci D."/>
            <person name="Dargis R."/>
            <person name="Nielsen X.C."/>
            <person name="Skovgaard O."/>
            <person name="Fuursted K."/>
            <person name="Christensen J.J."/>
        </authorList>
    </citation>
    <scope>NUCLEOTIDE SEQUENCE [LARGE SCALE GENOMIC DNA]</scope>
    <source>
        <strain evidence="9 11">CCUG4311</strain>
    </source>
</reference>
<evidence type="ECO:0000256" key="2">
    <source>
        <dbReference type="ARBA" id="ARBA00006484"/>
    </source>
</evidence>
<evidence type="ECO:0000313" key="11">
    <source>
        <dbReference type="Proteomes" id="UP000066986"/>
    </source>
</evidence>
<dbReference type="GO" id="GO:0008206">
    <property type="term" value="P:bile acid metabolic process"/>
    <property type="evidence" value="ECO:0007669"/>
    <property type="project" value="UniProtKB-ARBA"/>
</dbReference>
<dbReference type="FunFam" id="3.40.50.720:FF:000084">
    <property type="entry name" value="Short-chain dehydrogenase reductase"/>
    <property type="match status" value="1"/>
</dbReference>
<dbReference type="NCBIfam" id="NF006394">
    <property type="entry name" value="PRK08643.1"/>
    <property type="match status" value="1"/>
</dbReference>
<evidence type="ECO:0000256" key="1">
    <source>
        <dbReference type="ARBA" id="ARBA00003200"/>
    </source>
</evidence>
<sequence length="254" mass="26656">MVKVAIVTGAGQGIGLAIAKRLHADGFKIGIVDYNPETAEAAVAEFPEGDAIAAGADVSKREQVFEAFDKIAAHFGDLNVVVNNAGVAPTTPLETITQEMFDQVYGINVAGVIWGAQAAQKHFKAFGHGGRIINATSQAGVLGNPELALYSGSKFAVRGITQVLARDLAQDDITVTAYAPGIVKTPMMFGIAHEVGVNAGKDDEWGMNQFAQNITLKRLSEPEDVANVVAFLAGPDSTYITGQTIVVDGGMVFH</sequence>
<dbReference type="InterPro" id="IPR014007">
    <property type="entry name" value="23BDH"/>
</dbReference>
<dbReference type="Proteomes" id="UP000066986">
    <property type="component" value="Chromosome"/>
</dbReference>
<evidence type="ECO:0000313" key="9">
    <source>
        <dbReference type="EMBL" id="AMC01278.1"/>
    </source>
</evidence>
<dbReference type="GO" id="GO:0052588">
    <property type="term" value="F:diacetyl reductase ((S)-acetoin forming) (NAD+) activity"/>
    <property type="evidence" value="ECO:0007669"/>
    <property type="project" value="UniProtKB-EC"/>
</dbReference>
<evidence type="ECO:0000256" key="3">
    <source>
        <dbReference type="ARBA" id="ARBA00012848"/>
    </source>
</evidence>
<dbReference type="Gene3D" id="3.40.50.720">
    <property type="entry name" value="NAD(P)-binding Rossmann-like Domain"/>
    <property type="match status" value="1"/>
</dbReference>
<gene>
    <name evidence="10" type="ORF">A6J77_007180</name>
    <name evidence="9" type="ORF">AWM76_06795</name>
</gene>
<feature type="binding site" evidence="8">
    <location>
        <position position="84"/>
    </location>
    <ligand>
        <name>NAD(+)</name>
        <dbReference type="ChEBI" id="CHEBI:57540"/>
    </ligand>
</feature>
<name>A0A2J9PPP5_9LACT</name>
<feature type="active site" description="Proton acceptor" evidence="7">
    <location>
        <position position="150"/>
    </location>
</feature>
<dbReference type="KEGG" id="avs:AWM76_06795"/>
<reference evidence="10" key="3">
    <citation type="submission" date="2017-12" db="EMBL/GenBank/DDBJ databases">
        <title>FDA dAtabase for Regulatory Grade micrObial Sequences (FDA-ARGOS): Supporting development and validation of Infectious Disease Dx tests.</title>
        <authorList>
            <person name="Campos J."/>
            <person name="Goldberg B."/>
            <person name="Tallon L.J."/>
            <person name="Sadzewicz L."/>
            <person name="Sengamalay N."/>
            <person name="Ott S."/>
            <person name="Godinez A."/>
            <person name="Nagaraj S."/>
            <person name="Vyas G."/>
            <person name="Aluvathingal J."/>
            <person name="Nadendla S."/>
            <person name="Geyer C."/>
            <person name="Nandy P."/>
            <person name="Hobson J."/>
            <person name="Sichtig H."/>
        </authorList>
    </citation>
    <scope>NUCLEOTIDE SEQUENCE</scope>
    <source>
        <strain evidence="10">FDAARGOS_249</strain>
    </source>
</reference>
<feature type="binding site" evidence="8">
    <location>
        <begin position="57"/>
        <end position="58"/>
    </location>
    <ligand>
        <name>NAD(+)</name>
        <dbReference type="ChEBI" id="CHEBI:57540"/>
    </ligand>
</feature>
<dbReference type="NCBIfam" id="NF005559">
    <property type="entry name" value="PRK07231.1"/>
    <property type="match status" value="1"/>
</dbReference>
<keyword evidence="4" id="KW-0560">Oxidoreductase</keyword>
<feature type="binding site" evidence="8">
    <location>
        <begin position="180"/>
        <end position="185"/>
    </location>
    <ligand>
        <name>NAD(+)</name>
        <dbReference type="ChEBI" id="CHEBI:57540"/>
    </ligand>
</feature>